<dbReference type="InterPro" id="IPR025016">
    <property type="entry name" value="DUF3955"/>
</dbReference>
<evidence type="ECO:0000256" key="1">
    <source>
        <dbReference type="SAM" id="Phobius"/>
    </source>
</evidence>
<protein>
    <submittedName>
        <fullName evidence="3">DUF3955 domain-containing protein</fullName>
    </submittedName>
</protein>
<dbReference type="Proteomes" id="UP001196301">
    <property type="component" value="Unassembled WGS sequence"/>
</dbReference>
<feature type="domain" description="DUF3955" evidence="2">
    <location>
        <begin position="5"/>
        <end position="58"/>
    </location>
</feature>
<evidence type="ECO:0000313" key="4">
    <source>
        <dbReference type="Proteomes" id="UP001196301"/>
    </source>
</evidence>
<evidence type="ECO:0000313" key="3">
    <source>
        <dbReference type="EMBL" id="MBU5337437.1"/>
    </source>
</evidence>
<name>A0ABS6E0D0_9FIRM</name>
<dbReference type="EMBL" id="JAHLOQ010000058">
    <property type="protein sequence ID" value="MBU5337437.1"/>
    <property type="molecule type" value="Genomic_DNA"/>
</dbReference>
<keyword evidence="1" id="KW-0812">Transmembrane</keyword>
<feature type="transmembrane region" description="Helical" evidence="1">
    <location>
        <begin position="7"/>
        <end position="29"/>
    </location>
</feature>
<comment type="caution">
    <text evidence="3">The sequence shown here is derived from an EMBL/GenBank/DDBJ whole genome shotgun (WGS) entry which is preliminary data.</text>
</comment>
<sequence>MKKYLMILPFLITIICAISYNVIGCRVLADGTLDEPFFLVPIGWLFFFIGIIMVLTQFIIYLKRNFFNKIS</sequence>
<evidence type="ECO:0000259" key="2">
    <source>
        <dbReference type="Pfam" id="PF13127"/>
    </source>
</evidence>
<keyword evidence="4" id="KW-1185">Reference proteome</keyword>
<dbReference type="RefSeq" id="WP_216572139.1">
    <property type="nucleotide sequence ID" value="NZ_JAHLOQ010000058.1"/>
</dbReference>
<dbReference type="Pfam" id="PF13127">
    <property type="entry name" value="DUF3955"/>
    <property type="match status" value="1"/>
</dbReference>
<gene>
    <name evidence="3" type="ORF">KQI20_13415</name>
</gene>
<feature type="transmembrane region" description="Helical" evidence="1">
    <location>
        <begin position="41"/>
        <end position="62"/>
    </location>
</feature>
<reference evidence="3 4" key="1">
    <citation type="submission" date="2021-06" db="EMBL/GenBank/DDBJ databases">
        <authorList>
            <person name="Sun Q."/>
            <person name="Li D."/>
        </authorList>
    </citation>
    <scope>NUCLEOTIDE SEQUENCE [LARGE SCALE GENOMIC DNA]</scope>
    <source>
        <strain evidence="3 4">N19</strain>
    </source>
</reference>
<keyword evidence="1" id="KW-1133">Transmembrane helix</keyword>
<accession>A0ABS6E0D0</accession>
<keyword evidence="1" id="KW-0472">Membrane</keyword>
<organism evidence="3 4">
    <name type="scientific">Intestinibacter bartlettii</name>
    <dbReference type="NCBI Taxonomy" id="261299"/>
    <lineage>
        <taxon>Bacteria</taxon>
        <taxon>Bacillati</taxon>
        <taxon>Bacillota</taxon>
        <taxon>Clostridia</taxon>
        <taxon>Peptostreptococcales</taxon>
        <taxon>Peptostreptococcaceae</taxon>
        <taxon>Intestinibacter</taxon>
    </lineage>
</organism>
<proteinExistence type="predicted"/>